<dbReference type="InterPro" id="IPR022224">
    <property type="entry name" value="DUF3750"/>
</dbReference>
<evidence type="ECO:0000313" key="1">
    <source>
        <dbReference type="EMBL" id="MES1930016.1"/>
    </source>
</evidence>
<dbReference type="Pfam" id="PF12570">
    <property type="entry name" value="DUF3750"/>
    <property type="match status" value="1"/>
</dbReference>
<dbReference type="EMBL" id="APND01000003">
    <property type="protein sequence ID" value="MES1930016.1"/>
    <property type="molecule type" value="Genomic_DNA"/>
</dbReference>
<dbReference type="Proteomes" id="UP001460888">
    <property type="component" value="Unassembled WGS sequence"/>
</dbReference>
<accession>A0ABV2B2A2</accession>
<comment type="caution">
    <text evidence="1">The sequence shown here is derived from an EMBL/GenBank/DDBJ whole genome shotgun (WGS) entry which is preliminary data.</text>
</comment>
<sequence>MNTAKRWLVGLLIIIGLVASGPLLMLASDEIRLGTPWHAADRSTAGLAPAAADTPQAVVQVYAARAFSWRGLFAVHTWVATKPAGAQTYTVHQVTGWNSPALTSRIGMPDRRWVGATPDMLLDLRGPVAEQAIRSIEKVLPQYPFPDYRIWPGPNSNTFTAWLVRRVPELQVELPSTAIGKDYLAGDLISAAPSGTGYQLSLYGAVGLLIAWDEGIEINLFGLVWGINPTHPALKWPGLGTITSDDIYPREQEL</sequence>
<organism evidence="1 2">
    <name type="scientific">Salinisphaera dokdonensis CL-ES53</name>
    <dbReference type="NCBI Taxonomy" id="1304272"/>
    <lineage>
        <taxon>Bacteria</taxon>
        <taxon>Pseudomonadati</taxon>
        <taxon>Pseudomonadota</taxon>
        <taxon>Gammaproteobacteria</taxon>
        <taxon>Salinisphaerales</taxon>
        <taxon>Salinisphaeraceae</taxon>
        <taxon>Salinisphaera</taxon>
    </lineage>
</organism>
<evidence type="ECO:0000313" key="2">
    <source>
        <dbReference type="Proteomes" id="UP001460888"/>
    </source>
</evidence>
<name>A0ABV2B2A2_9GAMM</name>
<protein>
    <recommendedName>
        <fullName evidence="3">DUF3750 domain-containing protein</fullName>
    </recommendedName>
</protein>
<proteinExistence type="predicted"/>
<dbReference type="RefSeq" id="WP_353111799.1">
    <property type="nucleotide sequence ID" value="NZ_APND01000003.1"/>
</dbReference>
<evidence type="ECO:0008006" key="3">
    <source>
        <dbReference type="Google" id="ProtNLM"/>
    </source>
</evidence>
<reference evidence="1 2" key="1">
    <citation type="submission" date="2013-03" db="EMBL/GenBank/DDBJ databases">
        <title>Salinisphaera dokdonensis CL-ES53 Genome Sequencing.</title>
        <authorList>
            <person name="Li C."/>
            <person name="Lai Q."/>
            <person name="Shao Z."/>
        </authorList>
    </citation>
    <scope>NUCLEOTIDE SEQUENCE [LARGE SCALE GENOMIC DNA]</scope>
    <source>
        <strain evidence="1 2">CL-ES53</strain>
    </source>
</reference>
<keyword evidence="2" id="KW-1185">Reference proteome</keyword>
<gene>
    <name evidence="1" type="ORF">SADO_12199</name>
</gene>